<keyword evidence="4" id="KW-0813">Transport</keyword>
<evidence type="ECO:0000256" key="11">
    <source>
        <dbReference type="ARBA" id="ARBA00029693"/>
    </source>
</evidence>
<evidence type="ECO:0000256" key="7">
    <source>
        <dbReference type="ARBA" id="ARBA00022989"/>
    </source>
</evidence>
<dbReference type="InParanoid" id="C4R2I6"/>
<dbReference type="PRINTS" id="PR00452">
    <property type="entry name" value="SH3DOMAIN"/>
</dbReference>
<dbReference type="GO" id="GO:0016560">
    <property type="term" value="P:protein import into peroxisome matrix, docking"/>
    <property type="evidence" value="ECO:0007669"/>
    <property type="project" value="EnsemblFungi"/>
</dbReference>
<dbReference type="PROSITE" id="PS50002">
    <property type="entry name" value="SH3"/>
    <property type="match status" value="1"/>
</dbReference>
<name>C4R2I6_KOMPG</name>
<keyword evidence="6" id="KW-0653">Protein transport</keyword>
<evidence type="ECO:0000256" key="2">
    <source>
        <dbReference type="ARBA" id="ARBA00006033"/>
    </source>
</evidence>
<sequence length="380" mass="40691">MSDSSAPDLPSKPSSLNAGQSSSLQTTNTGIGMGSGMGSGMGMGTYGNSYGSSYGGGYGSSMYGSGGYGMGGYGSSMYGGSRYGMGSYGMGGYGMGGYGMGMNTGMNGMGMAGSLAQGSEATFQLIESIIGAVGGFAQVLEATYMATHSSFFTMISMADQLSHLKTALGSMLGIYTVINWLKRIMAKLMGVKNKLTPDEFRKFQEKQMKKLSNSNNTGGPNKNTNKLSLKPLLLFLAAVVGFPYLLKKLIAHLAETSQMNGNFITSGGSLQGNLDPTKLEFARALYDFNPENEEMELKLARGELIAILSKTEPNSNQESTWWKCRSRDGKVGFVPYNYVEIIERHQRPVPEAQEEPAAAVLAERQQQPIIDSTEFQKMKT</sequence>
<evidence type="ECO:0000256" key="4">
    <source>
        <dbReference type="ARBA" id="ARBA00022448"/>
    </source>
</evidence>
<feature type="region of interest" description="Disordered" evidence="15">
    <location>
        <begin position="1"/>
        <end position="30"/>
    </location>
</feature>
<keyword evidence="10" id="KW-0576">Peroxisome</keyword>
<feature type="domain" description="SH3" evidence="16">
    <location>
        <begin position="277"/>
        <end position="344"/>
    </location>
</feature>
<dbReference type="OrthoDB" id="10037838at2759"/>
<evidence type="ECO:0000256" key="9">
    <source>
        <dbReference type="ARBA" id="ARBA00023136"/>
    </source>
</evidence>
<dbReference type="Proteomes" id="UP000000314">
    <property type="component" value="Chromosome 2"/>
</dbReference>
<dbReference type="HOGENOM" id="CLU_034386_1_2_1"/>
<dbReference type="GO" id="GO:0030674">
    <property type="term" value="F:protein-macromolecule adaptor activity"/>
    <property type="evidence" value="ECO:0007669"/>
    <property type="project" value="EnsemblFungi"/>
</dbReference>
<dbReference type="InterPro" id="IPR035463">
    <property type="entry name" value="Pex13"/>
</dbReference>
<evidence type="ECO:0000313" key="18">
    <source>
        <dbReference type="Proteomes" id="UP000000314"/>
    </source>
</evidence>
<accession>C4R2I6</accession>
<keyword evidence="8" id="KW-0811">Translocation</keyword>
<dbReference type="Gene3D" id="2.30.30.40">
    <property type="entry name" value="SH3 Domains"/>
    <property type="match status" value="1"/>
</dbReference>
<dbReference type="FunCoup" id="C4R2I6">
    <property type="interactions" value="173"/>
</dbReference>
<comment type="subcellular location">
    <subcellularLocation>
        <location evidence="1">Peroxisome membrane</location>
        <topology evidence="1">Single-pass membrane protein</topology>
    </subcellularLocation>
</comment>
<evidence type="ECO:0000256" key="5">
    <source>
        <dbReference type="ARBA" id="ARBA00022692"/>
    </source>
</evidence>
<dbReference type="InterPro" id="IPR001452">
    <property type="entry name" value="SH3_domain"/>
</dbReference>
<comment type="similarity">
    <text evidence="2">Belongs to the peroxin-13 family.</text>
</comment>
<dbReference type="KEGG" id="ppa:PAS_chr2-2_0207"/>
<evidence type="ECO:0000256" key="6">
    <source>
        <dbReference type="ARBA" id="ARBA00022927"/>
    </source>
</evidence>
<dbReference type="SMART" id="SM00326">
    <property type="entry name" value="SH3"/>
    <property type="match status" value="1"/>
</dbReference>
<dbReference type="RefSeq" id="XP_002491990.1">
    <property type="nucleotide sequence ID" value="XM_002491945.1"/>
</dbReference>
<feature type="compositionally biased region" description="Polar residues" evidence="15">
    <location>
        <begin position="12"/>
        <end position="30"/>
    </location>
</feature>
<proteinExistence type="inferred from homology"/>
<evidence type="ECO:0000259" key="16">
    <source>
        <dbReference type="PROSITE" id="PS50002"/>
    </source>
</evidence>
<dbReference type="GO" id="GO:1990429">
    <property type="term" value="C:peroxisomal importomer complex"/>
    <property type="evidence" value="ECO:0007669"/>
    <property type="project" value="EnsemblFungi"/>
</dbReference>
<protein>
    <recommendedName>
        <fullName evidence="12">Peroxisomal membrane protein PEX13</fullName>
    </recommendedName>
    <alternativeName>
        <fullName evidence="11">Peroxin-13</fullName>
    </alternativeName>
</protein>
<evidence type="ECO:0000256" key="14">
    <source>
        <dbReference type="PROSITE-ProRule" id="PRU00192"/>
    </source>
</evidence>
<evidence type="ECO:0000256" key="13">
    <source>
        <dbReference type="ARBA" id="ARBA00065871"/>
    </source>
</evidence>
<organism evidence="17 18">
    <name type="scientific">Komagataella phaffii (strain GS115 / ATCC 20864)</name>
    <name type="common">Yeast</name>
    <name type="synonym">Pichia pastoris</name>
    <dbReference type="NCBI Taxonomy" id="644223"/>
    <lineage>
        <taxon>Eukaryota</taxon>
        <taxon>Fungi</taxon>
        <taxon>Dikarya</taxon>
        <taxon>Ascomycota</taxon>
        <taxon>Saccharomycotina</taxon>
        <taxon>Pichiomycetes</taxon>
        <taxon>Pichiales</taxon>
        <taxon>Pichiaceae</taxon>
        <taxon>Komagataella</taxon>
    </lineage>
</organism>
<keyword evidence="3 14" id="KW-0728">SH3 domain</keyword>
<keyword evidence="5" id="KW-0812">Transmembrane</keyword>
<dbReference type="eggNOG" id="KOG3875">
    <property type="taxonomic scope" value="Eukaryota"/>
</dbReference>
<dbReference type="FunFam" id="2.30.30.40:FF:000128">
    <property type="entry name" value="Peroxisomal membrane protein (Pex13)"/>
    <property type="match status" value="1"/>
</dbReference>
<evidence type="ECO:0000256" key="12">
    <source>
        <dbReference type="ARBA" id="ARBA00034535"/>
    </source>
</evidence>
<dbReference type="CDD" id="cd11771">
    <property type="entry name" value="SH3_Pex13p_fungal"/>
    <property type="match status" value="1"/>
</dbReference>
<dbReference type="InterPro" id="IPR007223">
    <property type="entry name" value="Peroxin-13_N"/>
</dbReference>
<comment type="subunit">
    <text evidence="13">Interacts (via SH3 domain) with PEX14 (via SH3-binding motif); forming the PEX13-PEX14 docking complex.</text>
</comment>
<dbReference type="AlphaFoldDB" id="C4R2I6"/>
<dbReference type="GeneID" id="8198615"/>
<dbReference type="STRING" id="644223.C4R2I6"/>
<dbReference type="Pfam" id="PF04088">
    <property type="entry name" value="Peroxin-13_N"/>
    <property type="match status" value="1"/>
</dbReference>
<dbReference type="OMA" id="EGWFPKK"/>
<dbReference type="EMBL" id="FN392320">
    <property type="protein sequence ID" value="CAY69710.1"/>
    <property type="molecule type" value="Genomic_DNA"/>
</dbReference>
<keyword evidence="9" id="KW-0472">Membrane</keyword>
<keyword evidence="18" id="KW-1185">Reference proteome</keyword>
<reference evidence="17 18" key="1">
    <citation type="journal article" date="2009" name="Nat. Biotechnol.">
        <title>Genome sequence of the recombinant protein production host Pichia pastoris.</title>
        <authorList>
            <person name="De Schutter K."/>
            <person name="Lin Y.C."/>
            <person name="Tiels P."/>
            <person name="Van Hecke A."/>
            <person name="Glinka S."/>
            <person name="Weber-Lehmann J."/>
            <person name="Rouze P."/>
            <person name="Van de Peer Y."/>
            <person name="Callewaert N."/>
        </authorList>
    </citation>
    <scope>NUCLEOTIDE SEQUENCE [LARGE SCALE GENOMIC DNA]</scope>
    <source>
        <strain evidence="18">GS115 / ATCC 20864</strain>
    </source>
</reference>
<dbReference type="PANTHER" id="PTHR19332:SF1">
    <property type="entry name" value="PEROXISOMAL MEMBRANE PROTEIN PEX13"/>
    <property type="match status" value="1"/>
</dbReference>
<evidence type="ECO:0000256" key="8">
    <source>
        <dbReference type="ARBA" id="ARBA00023010"/>
    </source>
</evidence>
<evidence type="ECO:0000256" key="10">
    <source>
        <dbReference type="ARBA" id="ARBA00023140"/>
    </source>
</evidence>
<keyword evidence="7" id="KW-1133">Transmembrane helix</keyword>
<dbReference type="PANTHER" id="PTHR19332">
    <property type="entry name" value="PEROXISOMAL MEMBRANE PROTEIN PEX13"/>
    <property type="match status" value="1"/>
</dbReference>
<evidence type="ECO:0000256" key="3">
    <source>
        <dbReference type="ARBA" id="ARBA00022443"/>
    </source>
</evidence>
<dbReference type="SUPFAM" id="SSF50044">
    <property type="entry name" value="SH3-domain"/>
    <property type="match status" value="1"/>
</dbReference>
<evidence type="ECO:0000256" key="15">
    <source>
        <dbReference type="SAM" id="MobiDB-lite"/>
    </source>
</evidence>
<dbReference type="GO" id="GO:0005778">
    <property type="term" value="C:peroxisomal membrane"/>
    <property type="evidence" value="ECO:0007669"/>
    <property type="project" value="UniProtKB-SubCell"/>
</dbReference>
<dbReference type="GO" id="GO:0008320">
    <property type="term" value="F:protein transmembrane transporter activity"/>
    <property type="evidence" value="ECO:0007669"/>
    <property type="project" value="EnsemblFungi"/>
</dbReference>
<dbReference type="InterPro" id="IPR036028">
    <property type="entry name" value="SH3-like_dom_sf"/>
</dbReference>
<dbReference type="Pfam" id="PF07653">
    <property type="entry name" value="SH3_2"/>
    <property type="match status" value="1"/>
</dbReference>
<evidence type="ECO:0000313" key="17">
    <source>
        <dbReference type="EMBL" id="CAY69710.1"/>
    </source>
</evidence>
<gene>
    <name evidence="17" type="ordered locus">PAS_chr2-2_0207</name>
</gene>
<evidence type="ECO:0000256" key="1">
    <source>
        <dbReference type="ARBA" id="ARBA00004549"/>
    </source>
</evidence>